<dbReference type="Proteomes" id="UP000077051">
    <property type="component" value="Unassembled WGS sequence"/>
</dbReference>
<accession>A0A162Y5S3</accession>
<feature type="region of interest" description="Disordered" evidence="1">
    <location>
        <begin position="220"/>
        <end position="241"/>
    </location>
</feature>
<dbReference type="AlphaFoldDB" id="A0A162Y5S3"/>
<feature type="region of interest" description="Disordered" evidence="1">
    <location>
        <begin position="278"/>
        <end position="347"/>
    </location>
</feature>
<feature type="compositionally biased region" description="Basic residues" evidence="1">
    <location>
        <begin position="312"/>
        <end position="324"/>
    </location>
</feature>
<name>A0A162Y5S3_MUCCL</name>
<gene>
    <name evidence="2" type="ORF">MUCCIDRAFT_116343</name>
</gene>
<evidence type="ECO:0000256" key="1">
    <source>
        <dbReference type="SAM" id="MobiDB-lite"/>
    </source>
</evidence>
<evidence type="ECO:0000313" key="2">
    <source>
        <dbReference type="EMBL" id="OAC97566.1"/>
    </source>
</evidence>
<dbReference type="EMBL" id="AMYB01000016">
    <property type="protein sequence ID" value="OAC97566.1"/>
    <property type="molecule type" value="Genomic_DNA"/>
</dbReference>
<comment type="caution">
    <text evidence="2">The sequence shown here is derived from an EMBL/GenBank/DDBJ whole genome shotgun (WGS) entry which is preliminary data.</text>
</comment>
<dbReference type="VEuPathDB" id="FungiDB:MUCCIDRAFT_116343"/>
<reference evidence="2 3" key="1">
    <citation type="submission" date="2015-06" db="EMBL/GenBank/DDBJ databases">
        <title>Expansion of signal transduction pathways in fungi by whole-genome duplication.</title>
        <authorList>
            <consortium name="DOE Joint Genome Institute"/>
            <person name="Corrochano L.M."/>
            <person name="Kuo A."/>
            <person name="Marcet-Houben M."/>
            <person name="Polaino S."/>
            <person name="Salamov A."/>
            <person name="Villalobos J.M."/>
            <person name="Alvarez M.I."/>
            <person name="Avalos J."/>
            <person name="Benito E.P."/>
            <person name="Benoit I."/>
            <person name="Burger G."/>
            <person name="Camino L.P."/>
            <person name="Canovas D."/>
            <person name="Cerda-Olmedo E."/>
            <person name="Cheng J.-F."/>
            <person name="Dominguez A."/>
            <person name="Elias M."/>
            <person name="Eslava A.P."/>
            <person name="Glaser F."/>
            <person name="Grimwood J."/>
            <person name="Gutierrez G."/>
            <person name="Heitman J."/>
            <person name="Henrissat B."/>
            <person name="Iturriaga E.A."/>
            <person name="Lang B.F."/>
            <person name="Lavin J.L."/>
            <person name="Lee S."/>
            <person name="Li W."/>
            <person name="Lindquist E."/>
            <person name="Lopez-Garcia S."/>
            <person name="Luque E.M."/>
            <person name="Marcos A.T."/>
            <person name="Martin J."/>
            <person name="Mccluskey K."/>
            <person name="Medina H.R."/>
            <person name="Miralles-Duran A."/>
            <person name="Miyazaki A."/>
            <person name="Munoz-Torres E."/>
            <person name="Oguiza J.A."/>
            <person name="Ohm R."/>
            <person name="Olmedo M."/>
            <person name="Orejas M."/>
            <person name="Ortiz-Castellanos L."/>
            <person name="Pisabarro A.G."/>
            <person name="Rodriguez-Romero J."/>
            <person name="Ruiz-Herrera J."/>
            <person name="Ruiz-Vazquez R."/>
            <person name="Sanz C."/>
            <person name="Schackwitz W."/>
            <person name="Schmutz J."/>
            <person name="Shahriari M."/>
            <person name="Shelest E."/>
            <person name="Silva-Franco F."/>
            <person name="Soanes D."/>
            <person name="Syed K."/>
            <person name="Tagua V.G."/>
            <person name="Talbot N.J."/>
            <person name="Thon M."/>
            <person name="De Vries R.P."/>
            <person name="Wiebenga A."/>
            <person name="Yadav J.S."/>
            <person name="Braun E.L."/>
            <person name="Baker S."/>
            <person name="Garre V."/>
            <person name="Horwitz B."/>
            <person name="Torres-Martinez S."/>
            <person name="Idnurm A."/>
            <person name="Herrera-Estrella A."/>
            <person name="Gabaldon T."/>
            <person name="Grigoriev I.V."/>
        </authorList>
    </citation>
    <scope>NUCLEOTIDE SEQUENCE [LARGE SCALE GENOMIC DNA]</scope>
    <source>
        <strain evidence="2 3">CBS 277.49</strain>
    </source>
</reference>
<proteinExistence type="predicted"/>
<feature type="compositionally biased region" description="Basic residues" evidence="1">
    <location>
        <begin position="278"/>
        <end position="289"/>
    </location>
</feature>
<protein>
    <submittedName>
        <fullName evidence="2">Uncharacterized protein</fullName>
    </submittedName>
</protein>
<sequence length="426" mass="46553">MSASASASAPSRTIDVIVSIHENEPAIQLKFLFERLNWDHLVSFIQSSSTVEPPVVLYYKLAFDAPVEALESQEHLSQLLSTLGSSSPSFLRFYGHPDHVVSPVFVSSTAAFARLGALVDQHKHALKSNFHLARWVGFLASMMAVSSDRSFEHEFQALESFIQREEAKRAERRSGGRHGKNRKAPVETDGVISAGEDEEFAESPIVLDLDARLDGLDINGRSEFRRGGPPGFGFGGPGRHGHPLSPGLFEAYFNGSKDDKPEMDLKTRQAFAQLFRARRHHHRHHHHDRPHPPHGGPSSDSEGETGFGKFGGGRHHRHHHHGRPHPYGGHRSFGGPFGGPFPFDAPSDSDEDIFGPRRGKHFGGRGGRGGRGPFGFAFGPRGGAPPAFDSDEEFFGCRGFGGPGFGGRHGLGGRHGFGKHGKHHNE</sequence>
<organism evidence="2 3">
    <name type="scientific">Mucor lusitanicus CBS 277.49</name>
    <dbReference type="NCBI Taxonomy" id="747725"/>
    <lineage>
        <taxon>Eukaryota</taxon>
        <taxon>Fungi</taxon>
        <taxon>Fungi incertae sedis</taxon>
        <taxon>Mucoromycota</taxon>
        <taxon>Mucoromycotina</taxon>
        <taxon>Mucoromycetes</taxon>
        <taxon>Mucorales</taxon>
        <taxon>Mucorineae</taxon>
        <taxon>Mucoraceae</taxon>
        <taxon>Mucor</taxon>
    </lineage>
</organism>
<feature type="compositionally biased region" description="Gly residues" evidence="1">
    <location>
        <begin position="228"/>
        <end position="238"/>
    </location>
</feature>
<dbReference type="OrthoDB" id="2290541at2759"/>
<evidence type="ECO:0000313" key="3">
    <source>
        <dbReference type="Proteomes" id="UP000077051"/>
    </source>
</evidence>
<keyword evidence="3" id="KW-1185">Reference proteome</keyword>